<dbReference type="OrthoDB" id="3701135at2"/>
<proteinExistence type="predicted"/>
<organism evidence="2 3">
    <name type="scientific">Saccharothrix syringae</name>
    <name type="common">Nocardiopsis syringae</name>
    <dbReference type="NCBI Taxonomy" id="103733"/>
    <lineage>
        <taxon>Bacteria</taxon>
        <taxon>Bacillati</taxon>
        <taxon>Actinomycetota</taxon>
        <taxon>Actinomycetes</taxon>
        <taxon>Pseudonocardiales</taxon>
        <taxon>Pseudonocardiaceae</taxon>
        <taxon>Saccharothrix</taxon>
    </lineage>
</organism>
<feature type="region of interest" description="Disordered" evidence="1">
    <location>
        <begin position="35"/>
        <end position="86"/>
    </location>
</feature>
<sequence>MVRGRPPVLPLPAGLLVVPAGIVALGLALCGEGPAGALPFPPPPSPGPARPTEQPVRPTVRPVATPRPPTPGPPRRDVLGPFRGNGGEAVRLGVGDLLARRRARPVPEFLVGRGVPAEATTTRVVVDPVWGPPSDGGPQVDVLVG</sequence>
<reference evidence="3" key="1">
    <citation type="journal article" date="2021" name="Curr. Microbiol.">
        <title>Complete genome of nocamycin-producing strain Saccharothrix syringae NRRL B-16468 reveals the biosynthetic potential for secondary metabolites.</title>
        <authorList>
            <person name="Mo X."/>
            <person name="Yang S."/>
        </authorList>
    </citation>
    <scope>NUCLEOTIDE SEQUENCE [LARGE SCALE GENOMIC DNA]</scope>
    <source>
        <strain evidence="3">ATCC 51364 / DSM 43886 / JCM 6844 / KCTC 9398 / NBRC 14523 / NRRL B-16468 / INA 2240</strain>
    </source>
</reference>
<dbReference type="AlphaFoldDB" id="A0A5Q0HAC2"/>
<name>A0A5Q0HAC2_SACSY</name>
<dbReference type="RefSeq" id="WP_033431566.1">
    <property type="nucleotide sequence ID" value="NZ_CP034550.1"/>
</dbReference>
<accession>A0A5Q0HAC2</accession>
<evidence type="ECO:0000256" key="1">
    <source>
        <dbReference type="SAM" id="MobiDB-lite"/>
    </source>
</evidence>
<dbReference type="Proteomes" id="UP000325787">
    <property type="component" value="Chromosome"/>
</dbReference>
<gene>
    <name evidence="2" type="ORF">EKG83_40550</name>
</gene>
<evidence type="ECO:0000313" key="2">
    <source>
        <dbReference type="EMBL" id="QFZ22885.1"/>
    </source>
</evidence>
<dbReference type="EMBL" id="CP034550">
    <property type="protein sequence ID" value="QFZ22885.1"/>
    <property type="molecule type" value="Genomic_DNA"/>
</dbReference>
<evidence type="ECO:0000313" key="3">
    <source>
        <dbReference type="Proteomes" id="UP000325787"/>
    </source>
</evidence>
<feature type="compositionally biased region" description="Pro residues" evidence="1">
    <location>
        <begin position="39"/>
        <end position="49"/>
    </location>
</feature>
<dbReference type="KEGG" id="ssyi:EKG83_40550"/>
<keyword evidence="3" id="KW-1185">Reference proteome</keyword>
<protein>
    <submittedName>
        <fullName evidence="2">Uncharacterized protein</fullName>
    </submittedName>
</protein>
<feature type="compositionally biased region" description="Low complexity" evidence="1">
    <location>
        <begin position="55"/>
        <end position="64"/>
    </location>
</feature>